<reference evidence="1" key="2">
    <citation type="journal article" date="2015" name="Fish Shellfish Immunol.">
        <title>Early steps in the European eel (Anguilla anguilla)-Vibrio vulnificus interaction in the gills: Role of the RtxA13 toxin.</title>
        <authorList>
            <person name="Callol A."/>
            <person name="Pajuelo D."/>
            <person name="Ebbesson L."/>
            <person name="Teles M."/>
            <person name="MacKenzie S."/>
            <person name="Amaro C."/>
        </authorList>
    </citation>
    <scope>NUCLEOTIDE SEQUENCE</scope>
</reference>
<accession>A0A0E9TUT2</accession>
<sequence length="30" mass="3413">MCKMLILLSGKTARLRRTLTVNINLRSPNV</sequence>
<name>A0A0E9TUT2_ANGAN</name>
<organism evidence="1">
    <name type="scientific">Anguilla anguilla</name>
    <name type="common">European freshwater eel</name>
    <name type="synonym">Muraena anguilla</name>
    <dbReference type="NCBI Taxonomy" id="7936"/>
    <lineage>
        <taxon>Eukaryota</taxon>
        <taxon>Metazoa</taxon>
        <taxon>Chordata</taxon>
        <taxon>Craniata</taxon>
        <taxon>Vertebrata</taxon>
        <taxon>Euteleostomi</taxon>
        <taxon>Actinopterygii</taxon>
        <taxon>Neopterygii</taxon>
        <taxon>Teleostei</taxon>
        <taxon>Anguilliformes</taxon>
        <taxon>Anguillidae</taxon>
        <taxon>Anguilla</taxon>
    </lineage>
</organism>
<evidence type="ECO:0000313" key="1">
    <source>
        <dbReference type="EMBL" id="JAH57439.1"/>
    </source>
</evidence>
<protein>
    <submittedName>
        <fullName evidence="1">Uncharacterized protein</fullName>
    </submittedName>
</protein>
<dbReference type="AlphaFoldDB" id="A0A0E9TUT2"/>
<reference evidence="1" key="1">
    <citation type="submission" date="2014-11" db="EMBL/GenBank/DDBJ databases">
        <authorList>
            <person name="Amaro Gonzalez C."/>
        </authorList>
    </citation>
    <scope>NUCLEOTIDE SEQUENCE</scope>
</reference>
<proteinExistence type="predicted"/>
<dbReference type="EMBL" id="GBXM01051138">
    <property type="protein sequence ID" value="JAH57439.1"/>
    <property type="molecule type" value="Transcribed_RNA"/>
</dbReference>